<dbReference type="AlphaFoldDB" id="B5IHF0"/>
<reference evidence="1" key="1">
    <citation type="submission" date="2010-02" db="EMBL/GenBank/DDBJ databases">
        <title>Complete sequence of Aciduliprofundum boonei T469.</title>
        <authorList>
            <consortium name="US DOE Joint Genome Institute"/>
            <person name="Lucas S."/>
            <person name="Copeland A."/>
            <person name="Lapidus A."/>
            <person name="Cheng J.-F."/>
            <person name="Bruce D."/>
            <person name="Goodwin L."/>
            <person name="Pitluck S."/>
            <person name="Saunders E."/>
            <person name="Detter J.C."/>
            <person name="Han C."/>
            <person name="Tapia R."/>
            <person name="Land M."/>
            <person name="Hauser L."/>
            <person name="Kyrpides N."/>
            <person name="Mikhailova N."/>
            <person name="Flores G."/>
            <person name="Reysenbach A.-L."/>
            <person name="Woyke T."/>
        </authorList>
    </citation>
    <scope>NUCLEOTIDE SEQUENCE</scope>
    <source>
        <strain evidence="1">T469</strain>
    </source>
</reference>
<dbReference type="HOGENOM" id="CLU_3227605_0_0_2"/>
<keyword evidence="2" id="KW-1185">Reference proteome</keyword>
<dbReference type="KEGG" id="abi:Aboo_1030"/>
<evidence type="ECO:0000313" key="1">
    <source>
        <dbReference type="EMBL" id="ADD08839.1"/>
    </source>
</evidence>
<name>B5IHF0_ACIB4</name>
<gene>
    <name evidence="1" type="ordered locus">Aboo_1030</name>
</gene>
<organism evidence="1 2">
    <name type="scientific">Aciduliprofundum boonei (strain DSM 19572 / T469)</name>
    <dbReference type="NCBI Taxonomy" id="439481"/>
    <lineage>
        <taxon>Archaea</taxon>
        <taxon>Methanobacteriati</taxon>
        <taxon>Thermoplasmatota</taxon>
        <taxon>DHVE2 group</taxon>
        <taxon>Candidatus Aciduliprofundum</taxon>
    </lineage>
</organism>
<protein>
    <submittedName>
        <fullName evidence="1">Uncharacterized protein</fullName>
    </submittedName>
</protein>
<dbReference type="RefSeq" id="WP_008086669.1">
    <property type="nucleotide sequence ID" value="NC_013926.1"/>
</dbReference>
<proteinExistence type="predicted"/>
<dbReference type="EMBL" id="CP001941">
    <property type="protein sequence ID" value="ADD08839.1"/>
    <property type="molecule type" value="Genomic_DNA"/>
</dbReference>
<dbReference type="GeneID" id="79529586"/>
<evidence type="ECO:0000313" key="2">
    <source>
        <dbReference type="Proteomes" id="UP000001400"/>
    </source>
</evidence>
<sequence length="43" mass="4981">MEDEETIYLNIFGLSADKEHAIFKKVYEKSGLIVIYAVQESEE</sequence>
<dbReference type="Proteomes" id="UP000001400">
    <property type="component" value="Chromosome"/>
</dbReference>
<accession>B5IHF0</accession>
<dbReference type="STRING" id="439481.Aboo_1030"/>